<reference evidence="2" key="2">
    <citation type="submission" date="2015-01" db="EMBL/GenBank/DDBJ databases">
        <title>Evolutionary Origins and Diversification of the Mycorrhizal Mutualists.</title>
        <authorList>
            <consortium name="DOE Joint Genome Institute"/>
            <consortium name="Mycorrhizal Genomics Consortium"/>
            <person name="Kohler A."/>
            <person name="Kuo A."/>
            <person name="Nagy L.G."/>
            <person name="Floudas D."/>
            <person name="Copeland A."/>
            <person name="Barry K.W."/>
            <person name="Cichocki N."/>
            <person name="Veneault-Fourrey C."/>
            <person name="LaButti K."/>
            <person name="Lindquist E.A."/>
            <person name="Lipzen A."/>
            <person name="Lundell T."/>
            <person name="Morin E."/>
            <person name="Murat C."/>
            <person name="Riley R."/>
            <person name="Ohm R."/>
            <person name="Sun H."/>
            <person name="Tunlid A."/>
            <person name="Henrissat B."/>
            <person name="Grigoriev I.V."/>
            <person name="Hibbett D.S."/>
            <person name="Martin F."/>
        </authorList>
    </citation>
    <scope>NUCLEOTIDE SEQUENCE [LARGE SCALE GENOMIC DNA]</scope>
    <source>
        <strain evidence="2">441</strain>
    </source>
</reference>
<dbReference type="HOGENOM" id="CLU_2016157_0_0_1"/>
<proteinExistence type="predicted"/>
<evidence type="ECO:0000313" key="1">
    <source>
        <dbReference type="EMBL" id="KIK30121.1"/>
    </source>
</evidence>
<evidence type="ECO:0000313" key="2">
    <source>
        <dbReference type="Proteomes" id="UP000054018"/>
    </source>
</evidence>
<name>A0A0C9ZL63_9AGAM</name>
<dbReference type="EMBL" id="KN833687">
    <property type="protein sequence ID" value="KIK30121.1"/>
    <property type="molecule type" value="Genomic_DNA"/>
</dbReference>
<sequence>MFLALQVLQTSKTQIYLRRLWKQKVFNQYQCLSPLTPTITATLHCQMPLGVSVQLQDVTSGVRDGLTEQKHASLPSTGVGHPCANGMVCKPGQLRPEASQEGELQHPRAAAYNFFWISFSHVG</sequence>
<protein>
    <submittedName>
        <fullName evidence="1">Uncharacterized protein</fullName>
    </submittedName>
</protein>
<dbReference type="Proteomes" id="UP000054018">
    <property type="component" value="Unassembled WGS sequence"/>
</dbReference>
<keyword evidence="2" id="KW-1185">Reference proteome</keyword>
<reference evidence="1 2" key="1">
    <citation type="submission" date="2014-04" db="EMBL/GenBank/DDBJ databases">
        <authorList>
            <consortium name="DOE Joint Genome Institute"/>
            <person name="Kuo A."/>
            <person name="Kohler A."/>
            <person name="Costa M.D."/>
            <person name="Nagy L.G."/>
            <person name="Floudas D."/>
            <person name="Copeland A."/>
            <person name="Barry K.W."/>
            <person name="Cichocki N."/>
            <person name="Veneault-Fourrey C."/>
            <person name="LaButti K."/>
            <person name="Lindquist E.A."/>
            <person name="Lipzen A."/>
            <person name="Lundell T."/>
            <person name="Morin E."/>
            <person name="Murat C."/>
            <person name="Sun H."/>
            <person name="Tunlid A."/>
            <person name="Henrissat B."/>
            <person name="Grigoriev I.V."/>
            <person name="Hibbett D.S."/>
            <person name="Martin F."/>
            <person name="Nordberg H.P."/>
            <person name="Cantor M.N."/>
            <person name="Hua S.X."/>
        </authorList>
    </citation>
    <scope>NUCLEOTIDE SEQUENCE [LARGE SCALE GENOMIC DNA]</scope>
    <source>
        <strain evidence="1 2">441</strain>
    </source>
</reference>
<organism evidence="1 2">
    <name type="scientific">Pisolithus microcarpus 441</name>
    <dbReference type="NCBI Taxonomy" id="765257"/>
    <lineage>
        <taxon>Eukaryota</taxon>
        <taxon>Fungi</taxon>
        <taxon>Dikarya</taxon>
        <taxon>Basidiomycota</taxon>
        <taxon>Agaricomycotina</taxon>
        <taxon>Agaricomycetes</taxon>
        <taxon>Agaricomycetidae</taxon>
        <taxon>Boletales</taxon>
        <taxon>Sclerodermatineae</taxon>
        <taxon>Pisolithaceae</taxon>
        <taxon>Pisolithus</taxon>
    </lineage>
</organism>
<dbReference type="AlphaFoldDB" id="A0A0C9ZL63"/>
<accession>A0A0C9ZL63</accession>
<gene>
    <name evidence="1" type="ORF">PISMIDRAFT_385262</name>
</gene>